<feature type="coiled-coil region" evidence="1">
    <location>
        <begin position="167"/>
        <end position="220"/>
    </location>
</feature>
<dbReference type="AlphaFoldDB" id="A0A317RAC7"/>
<keyword evidence="6" id="KW-1185">Reference proteome</keyword>
<feature type="region of interest" description="Disordered" evidence="2">
    <location>
        <begin position="1"/>
        <end position="23"/>
    </location>
</feature>
<feature type="transmembrane region" description="Helical" evidence="3">
    <location>
        <begin position="27"/>
        <end position="45"/>
    </location>
</feature>
<dbReference type="Proteomes" id="UP000246483">
    <property type="component" value="Unassembled WGS sequence"/>
</dbReference>
<dbReference type="InterPro" id="IPR058625">
    <property type="entry name" value="MdtA-like_BSH"/>
</dbReference>
<accession>A0A317RAC7</accession>
<comment type="caution">
    <text evidence="5">The sequence shown here is derived from an EMBL/GenBank/DDBJ whole genome shotgun (WGS) entry which is preliminary data.</text>
</comment>
<dbReference type="SUPFAM" id="SSF111369">
    <property type="entry name" value="HlyD-like secretion proteins"/>
    <property type="match status" value="2"/>
</dbReference>
<dbReference type="OrthoDB" id="9793801at2"/>
<dbReference type="Gene3D" id="2.40.50.100">
    <property type="match status" value="1"/>
</dbReference>
<name>A0A317RAC7_9BURK</name>
<evidence type="ECO:0000256" key="1">
    <source>
        <dbReference type="SAM" id="Coils"/>
    </source>
</evidence>
<protein>
    <submittedName>
        <fullName evidence="5">HlyD family secretion protein</fullName>
    </submittedName>
</protein>
<dbReference type="RefSeq" id="WP_019374405.1">
    <property type="nucleotide sequence ID" value="NZ_ALEE01000528.1"/>
</dbReference>
<sequence length="347" mass="37381">MTDTAAQSQPLPEPTTPAPGPRPRPPWGVLLVGLLLLAFVAWGFWRAAQPPAPYFQGQMEARETDVAPKVTARIARILVQEGQQIQPGELLIEMDSPEVRAKMAQAEAARDAAQAVADKAARGARPEEVQMARQSWQRAQAAAELAQTSWQRVQSLYDQGLVSAQKRDEAQTNARAAAAQAQAARAQYELALRGAREEDRAAAEAQARRAAGAIAEVEAAAAETQLRSPVGGEVAKVLVRLGELSPQGVAVVTVVDLADQWVVLNVREDQLQRFAKGSRFTGRLPALGDRTAEFEVFFQGVLPDFATWRTTRGSQGFDARTFEVHARPVAPIEGARPGMSVVVEGGV</sequence>
<keyword evidence="3" id="KW-0472">Membrane</keyword>
<keyword evidence="3" id="KW-1133">Transmembrane helix</keyword>
<dbReference type="Gene3D" id="1.10.287.470">
    <property type="entry name" value="Helix hairpin bin"/>
    <property type="match status" value="2"/>
</dbReference>
<evidence type="ECO:0000256" key="2">
    <source>
        <dbReference type="SAM" id="MobiDB-lite"/>
    </source>
</evidence>
<evidence type="ECO:0000313" key="6">
    <source>
        <dbReference type="Proteomes" id="UP000246483"/>
    </source>
</evidence>
<proteinExistence type="predicted"/>
<organism evidence="5 6">
    <name type="scientific">Melaminivora alkalimesophila</name>
    <dbReference type="NCBI Taxonomy" id="1165852"/>
    <lineage>
        <taxon>Bacteria</taxon>
        <taxon>Pseudomonadati</taxon>
        <taxon>Pseudomonadota</taxon>
        <taxon>Betaproteobacteria</taxon>
        <taxon>Burkholderiales</taxon>
        <taxon>Comamonadaceae</taxon>
        <taxon>Melaminivora</taxon>
    </lineage>
</organism>
<keyword evidence="3" id="KW-0812">Transmembrane</keyword>
<dbReference type="Gene3D" id="2.40.30.170">
    <property type="match status" value="1"/>
</dbReference>
<evidence type="ECO:0000259" key="4">
    <source>
        <dbReference type="Pfam" id="PF25917"/>
    </source>
</evidence>
<gene>
    <name evidence="5" type="ORF">DFR36_10580</name>
</gene>
<feature type="domain" description="Multidrug resistance protein MdtA-like barrel-sandwich hybrid" evidence="4">
    <location>
        <begin position="63"/>
        <end position="255"/>
    </location>
</feature>
<evidence type="ECO:0000313" key="5">
    <source>
        <dbReference type="EMBL" id="PWW45878.1"/>
    </source>
</evidence>
<dbReference type="EMBL" id="QGUB01000005">
    <property type="protein sequence ID" value="PWW45878.1"/>
    <property type="molecule type" value="Genomic_DNA"/>
</dbReference>
<dbReference type="PRINTS" id="PR01490">
    <property type="entry name" value="RTXTOXIND"/>
</dbReference>
<reference evidence="5 6" key="1">
    <citation type="submission" date="2018-05" db="EMBL/GenBank/DDBJ databases">
        <title>Genomic Encyclopedia of Type Strains, Phase IV (KMG-IV): sequencing the most valuable type-strain genomes for metagenomic binning, comparative biology and taxonomic classification.</title>
        <authorList>
            <person name="Goeker M."/>
        </authorList>
    </citation>
    <scope>NUCLEOTIDE SEQUENCE [LARGE SCALE GENOMIC DNA]</scope>
    <source>
        <strain evidence="5 6">DSM 26006</strain>
    </source>
</reference>
<dbReference type="PANTHER" id="PTHR30438">
    <property type="entry name" value="36 KDA ANTIGEN-RELATED"/>
    <property type="match status" value="1"/>
</dbReference>
<dbReference type="Pfam" id="PF25917">
    <property type="entry name" value="BSH_RND"/>
    <property type="match status" value="1"/>
</dbReference>
<evidence type="ECO:0000256" key="3">
    <source>
        <dbReference type="SAM" id="Phobius"/>
    </source>
</evidence>
<feature type="compositionally biased region" description="Pro residues" evidence="2">
    <location>
        <begin position="11"/>
        <end position="23"/>
    </location>
</feature>
<dbReference type="PANTHER" id="PTHR30438:SF1">
    <property type="entry name" value="36 KDA ANTIGEN"/>
    <property type="match status" value="1"/>
</dbReference>
<keyword evidence="1" id="KW-0175">Coiled coil</keyword>